<dbReference type="InterPro" id="IPR047817">
    <property type="entry name" value="ABC2_TM_bact-type"/>
</dbReference>
<keyword evidence="6" id="KW-1003">Cell membrane</keyword>
<dbReference type="GO" id="GO:0140359">
    <property type="term" value="F:ABC-type transporter activity"/>
    <property type="evidence" value="ECO:0007669"/>
    <property type="project" value="InterPro"/>
</dbReference>
<keyword evidence="4 6" id="KW-0472">Membrane</keyword>
<organism evidence="8 9">
    <name type="scientific">Micromonospora narathiwatensis</name>
    <dbReference type="NCBI Taxonomy" id="299146"/>
    <lineage>
        <taxon>Bacteria</taxon>
        <taxon>Bacillati</taxon>
        <taxon>Actinomycetota</taxon>
        <taxon>Actinomycetes</taxon>
        <taxon>Micromonosporales</taxon>
        <taxon>Micromonosporaceae</taxon>
        <taxon>Micromonospora</taxon>
    </lineage>
</organism>
<feature type="transmembrane region" description="Helical" evidence="6">
    <location>
        <begin position="26"/>
        <end position="48"/>
    </location>
</feature>
<dbReference type="InterPro" id="IPR051784">
    <property type="entry name" value="Nod_factor_ABC_transporter"/>
</dbReference>
<evidence type="ECO:0000256" key="5">
    <source>
        <dbReference type="ARBA" id="ARBA00023251"/>
    </source>
</evidence>
<keyword evidence="5" id="KW-0046">Antibiotic resistance</keyword>
<dbReference type="PROSITE" id="PS51012">
    <property type="entry name" value="ABC_TM2"/>
    <property type="match status" value="1"/>
</dbReference>
<feature type="domain" description="ABC transmembrane type-2" evidence="7">
    <location>
        <begin position="24"/>
        <end position="258"/>
    </location>
</feature>
<dbReference type="GO" id="GO:0046677">
    <property type="term" value="P:response to antibiotic"/>
    <property type="evidence" value="ECO:0007669"/>
    <property type="project" value="UniProtKB-KW"/>
</dbReference>
<keyword evidence="6" id="KW-0813">Transport</keyword>
<dbReference type="InterPro" id="IPR013525">
    <property type="entry name" value="ABC2_TM"/>
</dbReference>
<proteinExistence type="inferred from homology"/>
<comment type="similarity">
    <text evidence="6">Belongs to the ABC-2 integral membrane protein family.</text>
</comment>
<dbReference type="PIRSF" id="PIRSF006648">
    <property type="entry name" value="DrrB"/>
    <property type="match status" value="1"/>
</dbReference>
<feature type="transmembrane region" description="Helical" evidence="6">
    <location>
        <begin position="138"/>
        <end position="161"/>
    </location>
</feature>
<gene>
    <name evidence="8" type="ORF">GA0070621_1166</name>
</gene>
<evidence type="ECO:0000256" key="3">
    <source>
        <dbReference type="ARBA" id="ARBA00022989"/>
    </source>
</evidence>
<evidence type="ECO:0000313" key="8">
    <source>
        <dbReference type="EMBL" id="SBT41182.1"/>
    </source>
</evidence>
<feature type="transmembrane region" description="Helical" evidence="6">
    <location>
        <begin position="168"/>
        <end position="188"/>
    </location>
</feature>
<dbReference type="AlphaFoldDB" id="A0A1A8ZBH2"/>
<comment type="subcellular location">
    <subcellularLocation>
        <location evidence="6">Cell membrane</location>
        <topology evidence="6">Multi-pass membrane protein</topology>
    </subcellularLocation>
    <subcellularLocation>
        <location evidence="1">Membrane</location>
        <topology evidence="1">Multi-pass membrane protein</topology>
    </subcellularLocation>
</comment>
<dbReference type="Proteomes" id="UP000198765">
    <property type="component" value="Chromosome I"/>
</dbReference>
<sequence length="262" mass="27703">MSTLAVETSALVGRHLRHLSRVPMRLLGVTVMPVAYVVIFGYLFGSVIDVQGGGYREFLMAGIFAQMMLTNLQHTALGVVDDLGNGIDDRFRSLPIAGLAVPLARTVADLTRVVVACVAMAVVGFAMGWRTHAAAPQVLAGFGLLLLLGFAASWLGVLLGLRLRSAEAVSAVAFLVVMPMTFLSNAFIPLRGLPDWLRAVCEWNPLSAVVAACRDLFGNPGSAGDALPMRHPVAASLLLICALLVISATLATHAYRAAARGR</sequence>
<dbReference type="InterPro" id="IPR000412">
    <property type="entry name" value="ABC_2_transport"/>
</dbReference>
<keyword evidence="9" id="KW-1185">Reference proteome</keyword>
<keyword evidence="2 6" id="KW-0812">Transmembrane</keyword>
<dbReference type="PANTHER" id="PTHR43229:SF2">
    <property type="entry name" value="NODULATION PROTEIN J"/>
    <property type="match status" value="1"/>
</dbReference>
<evidence type="ECO:0000256" key="2">
    <source>
        <dbReference type="ARBA" id="ARBA00022692"/>
    </source>
</evidence>
<dbReference type="PATRIC" id="fig|299146.4.peg.1208"/>
<evidence type="ECO:0000313" key="9">
    <source>
        <dbReference type="Proteomes" id="UP000198765"/>
    </source>
</evidence>
<evidence type="ECO:0000256" key="6">
    <source>
        <dbReference type="RuleBase" id="RU361157"/>
    </source>
</evidence>
<dbReference type="PANTHER" id="PTHR43229">
    <property type="entry name" value="NODULATION PROTEIN J"/>
    <property type="match status" value="1"/>
</dbReference>
<evidence type="ECO:0000256" key="1">
    <source>
        <dbReference type="ARBA" id="ARBA00004141"/>
    </source>
</evidence>
<dbReference type="RefSeq" id="WP_091192154.1">
    <property type="nucleotide sequence ID" value="NZ_LT594324.1"/>
</dbReference>
<name>A0A1A8ZBH2_9ACTN</name>
<keyword evidence="3 6" id="KW-1133">Transmembrane helix</keyword>
<protein>
    <recommendedName>
        <fullName evidence="6">Transport permease protein</fullName>
    </recommendedName>
</protein>
<dbReference type="OrthoDB" id="670210at2"/>
<feature type="transmembrane region" description="Helical" evidence="6">
    <location>
        <begin position="233"/>
        <end position="255"/>
    </location>
</feature>
<feature type="transmembrane region" description="Helical" evidence="6">
    <location>
        <begin position="113"/>
        <end position="132"/>
    </location>
</feature>
<dbReference type="EMBL" id="LT594324">
    <property type="protein sequence ID" value="SBT41182.1"/>
    <property type="molecule type" value="Genomic_DNA"/>
</dbReference>
<comment type="caution">
    <text evidence="6">Lacks conserved residue(s) required for the propagation of feature annotation.</text>
</comment>
<accession>A0A1A8ZBH2</accession>
<dbReference type="GO" id="GO:0043190">
    <property type="term" value="C:ATP-binding cassette (ABC) transporter complex"/>
    <property type="evidence" value="ECO:0007669"/>
    <property type="project" value="InterPro"/>
</dbReference>
<evidence type="ECO:0000259" key="7">
    <source>
        <dbReference type="PROSITE" id="PS51012"/>
    </source>
</evidence>
<dbReference type="Pfam" id="PF01061">
    <property type="entry name" value="ABC2_membrane"/>
    <property type="match status" value="1"/>
</dbReference>
<reference evidence="8 9" key="1">
    <citation type="submission" date="2016-06" db="EMBL/GenBank/DDBJ databases">
        <authorList>
            <person name="Kjaerup R.B."/>
            <person name="Dalgaard T.S."/>
            <person name="Juul-Madsen H.R."/>
        </authorList>
    </citation>
    <scope>NUCLEOTIDE SEQUENCE [LARGE SCALE GENOMIC DNA]</scope>
    <source>
        <strain evidence="8 9">DSM 45248</strain>
    </source>
</reference>
<evidence type="ECO:0000256" key="4">
    <source>
        <dbReference type="ARBA" id="ARBA00023136"/>
    </source>
</evidence>